<proteinExistence type="predicted"/>
<gene>
    <name evidence="1" type="ORF">IC621_02415</name>
</gene>
<organism evidence="1 2">
    <name type="scientific">Metabacillus arenae</name>
    <dbReference type="NCBI Taxonomy" id="2771434"/>
    <lineage>
        <taxon>Bacteria</taxon>
        <taxon>Bacillati</taxon>
        <taxon>Bacillota</taxon>
        <taxon>Bacilli</taxon>
        <taxon>Bacillales</taxon>
        <taxon>Bacillaceae</taxon>
        <taxon>Metabacillus</taxon>
    </lineage>
</organism>
<reference evidence="1" key="1">
    <citation type="submission" date="2020-09" db="EMBL/GenBank/DDBJ databases">
        <title>A novel bacterium of genus Bacillus, isolated from South China Sea.</title>
        <authorList>
            <person name="Huang H."/>
            <person name="Mo K."/>
            <person name="Hu Y."/>
        </authorList>
    </citation>
    <scope>NUCLEOTIDE SEQUENCE</scope>
    <source>
        <strain evidence="1">IB182487</strain>
    </source>
</reference>
<evidence type="ECO:0000313" key="2">
    <source>
        <dbReference type="Proteomes" id="UP000626844"/>
    </source>
</evidence>
<keyword evidence="2" id="KW-1185">Reference proteome</keyword>
<protein>
    <submittedName>
        <fullName evidence="1">Uncharacterized protein</fullName>
    </submittedName>
</protein>
<comment type="caution">
    <text evidence="1">The sequence shown here is derived from an EMBL/GenBank/DDBJ whole genome shotgun (WGS) entry which is preliminary data.</text>
</comment>
<name>A0A926NFI8_9BACI</name>
<accession>A0A926NFI8</accession>
<evidence type="ECO:0000313" key="1">
    <source>
        <dbReference type="EMBL" id="MBD1379073.1"/>
    </source>
</evidence>
<dbReference type="EMBL" id="JACXAI010000002">
    <property type="protein sequence ID" value="MBD1379073.1"/>
    <property type="molecule type" value="Genomic_DNA"/>
</dbReference>
<dbReference type="RefSeq" id="WP_191155369.1">
    <property type="nucleotide sequence ID" value="NZ_JACXAI010000002.1"/>
</dbReference>
<sequence length="67" mass="7757">MEKICDLCKKYCNENVHGIYIYDANHKDRIELTGHESCVEGVYTKVKLIEKALPLDKVIEYLGIEVK</sequence>
<dbReference type="Proteomes" id="UP000626844">
    <property type="component" value="Unassembled WGS sequence"/>
</dbReference>
<dbReference type="AlphaFoldDB" id="A0A926NFI8"/>